<dbReference type="GO" id="GO:0005886">
    <property type="term" value="C:plasma membrane"/>
    <property type="evidence" value="ECO:0007669"/>
    <property type="project" value="TreeGrafter"/>
</dbReference>
<keyword evidence="11" id="KW-1185">Reference proteome</keyword>
<keyword evidence="4" id="KW-0165">Cleavage on pair of basic residues</keyword>
<dbReference type="AlphaFoldDB" id="A0A673HTY0"/>
<evidence type="ECO:0000256" key="2">
    <source>
        <dbReference type="ARBA" id="ARBA00008543"/>
    </source>
</evidence>
<dbReference type="Ensembl" id="ENSSRHT00000030560.1">
    <property type="protein sequence ID" value="ENSSRHP00000029685.1"/>
    <property type="gene ID" value="ENSSRHG00000015406.1"/>
</dbReference>
<dbReference type="Proteomes" id="UP000472270">
    <property type="component" value="Unassembled WGS sequence"/>
</dbReference>
<evidence type="ECO:0000256" key="5">
    <source>
        <dbReference type="ARBA" id="ARBA00022901"/>
    </source>
</evidence>
<dbReference type="GO" id="GO:0001515">
    <property type="term" value="F:opioid peptide activity"/>
    <property type="evidence" value="ECO:0007669"/>
    <property type="project" value="UniProtKB-KW"/>
</dbReference>
<evidence type="ECO:0000256" key="8">
    <source>
        <dbReference type="ARBA" id="ARBA00023320"/>
    </source>
</evidence>
<evidence type="ECO:0000256" key="4">
    <source>
        <dbReference type="ARBA" id="ARBA00022685"/>
    </source>
</evidence>
<keyword evidence="8" id="KW-0527">Neuropeptide</keyword>
<dbReference type="GO" id="GO:0043679">
    <property type="term" value="C:axon terminus"/>
    <property type="evidence" value="ECO:0007669"/>
    <property type="project" value="TreeGrafter"/>
</dbReference>
<reference evidence="10" key="2">
    <citation type="submission" date="2025-09" db="UniProtKB">
        <authorList>
            <consortium name="Ensembl"/>
        </authorList>
    </citation>
    <scope>IDENTIFICATION</scope>
</reference>
<dbReference type="InterPro" id="IPR006024">
    <property type="entry name" value="Opioid_neupept"/>
</dbReference>
<reference evidence="10" key="1">
    <citation type="submission" date="2025-08" db="UniProtKB">
        <authorList>
            <consortium name="Ensembl"/>
        </authorList>
    </citation>
    <scope>IDENTIFICATION</scope>
</reference>
<dbReference type="PANTHER" id="PTHR11438:SF3">
    <property type="entry name" value="PROENKEPHALIN-A"/>
    <property type="match status" value="1"/>
</dbReference>
<dbReference type="GO" id="GO:0043025">
    <property type="term" value="C:neuronal cell body"/>
    <property type="evidence" value="ECO:0007669"/>
    <property type="project" value="TreeGrafter"/>
</dbReference>
<evidence type="ECO:0000256" key="1">
    <source>
        <dbReference type="ARBA" id="ARBA00004613"/>
    </source>
</evidence>
<dbReference type="GO" id="GO:0007600">
    <property type="term" value="P:sensory perception"/>
    <property type="evidence" value="ECO:0007669"/>
    <property type="project" value="TreeGrafter"/>
</dbReference>
<feature type="signal peptide" evidence="9">
    <location>
        <begin position="1"/>
        <end position="17"/>
    </location>
</feature>
<evidence type="ECO:0000256" key="6">
    <source>
        <dbReference type="ARBA" id="ARBA00023157"/>
    </source>
</evidence>
<keyword evidence="7" id="KW-0257">Endorphin</keyword>
<protein>
    <submittedName>
        <fullName evidence="10">Uncharacterized protein</fullName>
    </submittedName>
</protein>
<proteinExistence type="inferred from homology"/>
<keyword evidence="9" id="KW-0732">Signal</keyword>
<accession>A0A673HTY0</accession>
<comment type="similarity">
    <text evidence="2">Belongs to the opioid neuropeptide precursor family.</text>
</comment>
<keyword evidence="5" id="KW-0555">Opioid peptide</keyword>
<dbReference type="PANTHER" id="PTHR11438">
    <property type="entry name" value="PROENKEPHALIN"/>
    <property type="match status" value="1"/>
</dbReference>
<organism evidence="10 11">
    <name type="scientific">Sinocyclocheilus rhinocerous</name>
    <dbReference type="NCBI Taxonomy" id="307959"/>
    <lineage>
        <taxon>Eukaryota</taxon>
        <taxon>Metazoa</taxon>
        <taxon>Chordata</taxon>
        <taxon>Craniata</taxon>
        <taxon>Vertebrata</taxon>
        <taxon>Euteleostomi</taxon>
        <taxon>Actinopterygii</taxon>
        <taxon>Neopterygii</taxon>
        <taxon>Teleostei</taxon>
        <taxon>Ostariophysi</taxon>
        <taxon>Cypriniformes</taxon>
        <taxon>Cyprinidae</taxon>
        <taxon>Cyprininae</taxon>
        <taxon>Sinocyclocheilus</taxon>
    </lineage>
</organism>
<keyword evidence="3" id="KW-0964">Secreted</keyword>
<name>A0A673HTY0_9TELE</name>
<keyword evidence="6" id="KW-1015">Disulfide bond</keyword>
<dbReference type="GO" id="GO:0030425">
    <property type="term" value="C:dendrite"/>
    <property type="evidence" value="ECO:0007669"/>
    <property type="project" value="TreeGrafter"/>
</dbReference>
<dbReference type="GO" id="GO:0007268">
    <property type="term" value="P:chemical synaptic transmission"/>
    <property type="evidence" value="ECO:0007669"/>
    <property type="project" value="TreeGrafter"/>
</dbReference>
<evidence type="ECO:0000313" key="10">
    <source>
        <dbReference type="Ensembl" id="ENSSRHP00000029685.1"/>
    </source>
</evidence>
<sequence>MFPGSSVLMLCVSTIFSHFSQECVVECEEHLNAGSSWSLCKSFIQNADNTPEGNRRYGSFMKRYGGFMKRYGEFMKKTAELYGLEPEDVDQGRVILTNHDVEMLTNQVEADGGREEEVLTDVHDSKGGAQGVKGDSFMTWRVGLRLQKRYGGFMRRVGRPQWWQESKRYGGFLKRSQKEDEDEN</sequence>
<dbReference type="GO" id="GO:0005576">
    <property type="term" value="C:extracellular region"/>
    <property type="evidence" value="ECO:0007669"/>
    <property type="project" value="UniProtKB-SubCell"/>
</dbReference>
<evidence type="ECO:0000256" key="3">
    <source>
        <dbReference type="ARBA" id="ARBA00022525"/>
    </source>
</evidence>
<feature type="chain" id="PRO_5025677535" evidence="9">
    <location>
        <begin position="18"/>
        <end position="184"/>
    </location>
</feature>
<comment type="subcellular location">
    <subcellularLocation>
        <location evidence="1">Secreted</location>
    </subcellularLocation>
</comment>
<dbReference type="GO" id="GO:0007218">
    <property type="term" value="P:neuropeptide signaling pathway"/>
    <property type="evidence" value="ECO:0007669"/>
    <property type="project" value="UniProtKB-KW"/>
</dbReference>
<evidence type="ECO:0000313" key="11">
    <source>
        <dbReference type="Proteomes" id="UP000472270"/>
    </source>
</evidence>
<evidence type="ECO:0000256" key="7">
    <source>
        <dbReference type="ARBA" id="ARBA00023205"/>
    </source>
</evidence>
<evidence type="ECO:0000256" key="9">
    <source>
        <dbReference type="SAM" id="SignalP"/>
    </source>
</evidence>
<dbReference type="GO" id="GO:0031628">
    <property type="term" value="F:opioid receptor binding"/>
    <property type="evidence" value="ECO:0007669"/>
    <property type="project" value="TreeGrafter"/>
</dbReference>